<dbReference type="InterPro" id="IPR029052">
    <property type="entry name" value="Metallo-depent_PP-like"/>
</dbReference>
<evidence type="ECO:0000313" key="3">
    <source>
        <dbReference type="EMBL" id="BBB91854.1"/>
    </source>
</evidence>
<dbReference type="PANTHER" id="PTHR31302">
    <property type="entry name" value="TRANSMEMBRANE PROTEIN WITH METALLOPHOSPHOESTERASE DOMAIN-RELATED"/>
    <property type="match status" value="1"/>
</dbReference>
<dbReference type="PANTHER" id="PTHR31302:SF0">
    <property type="entry name" value="TRANSMEMBRANE PROTEIN WITH METALLOPHOSPHOESTERASE DOMAIN"/>
    <property type="match status" value="1"/>
</dbReference>
<dbReference type="EMBL" id="AP018449">
    <property type="protein sequence ID" value="BBB91854.1"/>
    <property type="molecule type" value="Genomic_DNA"/>
</dbReference>
<keyword evidence="3" id="KW-0378">Hydrolase</keyword>
<keyword evidence="4" id="KW-1185">Reference proteome</keyword>
<evidence type="ECO:0000256" key="1">
    <source>
        <dbReference type="SAM" id="Phobius"/>
    </source>
</evidence>
<dbReference type="EC" id="3.1.-.-" evidence="3"/>
<evidence type="ECO:0000313" key="4">
    <source>
        <dbReference type="Proteomes" id="UP000276437"/>
    </source>
</evidence>
<evidence type="ECO:0000259" key="2">
    <source>
        <dbReference type="Pfam" id="PF00149"/>
    </source>
</evidence>
<proteinExistence type="predicted"/>
<dbReference type="Pfam" id="PF00149">
    <property type="entry name" value="Metallophos"/>
    <property type="match status" value="1"/>
</dbReference>
<accession>A0A348ALA6</accession>
<dbReference type="InterPro" id="IPR051158">
    <property type="entry name" value="Metallophosphoesterase_sf"/>
</dbReference>
<name>A0A348ALA6_9FIRM</name>
<dbReference type="KEGG" id="mana:MAMMFC1_02539"/>
<feature type="transmembrane region" description="Helical" evidence="1">
    <location>
        <begin position="130"/>
        <end position="149"/>
    </location>
</feature>
<dbReference type="RefSeq" id="WP_126308822.1">
    <property type="nucleotide sequence ID" value="NZ_AP018449.1"/>
</dbReference>
<feature type="transmembrane region" description="Helical" evidence="1">
    <location>
        <begin position="6"/>
        <end position="23"/>
    </location>
</feature>
<dbReference type="InterPro" id="IPR004843">
    <property type="entry name" value="Calcineurin-like_PHP"/>
</dbReference>
<keyword evidence="1" id="KW-1133">Transmembrane helix</keyword>
<dbReference type="AlphaFoldDB" id="A0A348ALA6"/>
<protein>
    <submittedName>
        <fullName evidence="3">Putative metallophosphoesterase</fullName>
        <ecNumber evidence="3">3.1.-.-</ecNumber>
    </submittedName>
</protein>
<feature type="domain" description="Calcineurin-like phosphoesterase" evidence="2">
    <location>
        <begin position="173"/>
        <end position="344"/>
    </location>
</feature>
<keyword evidence="1" id="KW-0472">Membrane</keyword>
<gene>
    <name evidence="3" type="ORF">MAMMFC1_02539</name>
</gene>
<dbReference type="PROSITE" id="PS51257">
    <property type="entry name" value="PROKAR_LIPOPROTEIN"/>
    <property type="match status" value="1"/>
</dbReference>
<dbReference type="SUPFAM" id="SSF56300">
    <property type="entry name" value="Metallo-dependent phosphatases"/>
    <property type="match status" value="1"/>
</dbReference>
<sequence length="402" mass="46138">MRTISFYSLVALISCLYLVISWVDYRFLCRKMSIFSNRFVRTGYWMLTSVTFCLIVYYWVIEPSANFMYVHGFYLALYIAFNWCFSQLAIILTIPFFYGCQYFMQLFAQPAEQAADNTPEMSRRIFLRKMASITPVFAFGVGTQGVFIGDTEIVVRRHQLTFSGLPAAWNGLKLAQLSDTHIGPFFNLDKLDYVAGMIRREKPDLLAITGDLIDDLDMLDETFARLEQLSLDLRHGIYYCWGNHEHYKNMGKIRERIAKSTVTLIENTHYRLMAGEQPVYIVGVDYPWANNAAERKEKRRQYIAAAHRGIPHGSFTILLAHHPDFIDDGFQRNISLTLTGHTHGGQIGIFEKPAYPLPFAYTRGMYRQKDNYGYVSVGAGHCLPFRLGCPAEIAVFHLGSFT</sequence>
<dbReference type="OrthoDB" id="9780884at2"/>
<feature type="transmembrane region" description="Helical" evidence="1">
    <location>
        <begin position="73"/>
        <end position="98"/>
    </location>
</feature>
<dbReference type="GO" id="GO:0016787">
    <property type="term" value="F:hydrolase activity"/>
    <property type="evidence" value="ECO:0007669"/>
    <property type="project" value="UniProtKB-KW"/>
</dbReference>
<feature type="transmembrane region" description="Helical" evidence="1">
    <location>
        <begin position="44"/>
        <end position="61"/>
    </location>
</feature>
<dbReference type="Proteomes" id="UP000276437">
    <property type="component" value="Chromosome"/>
</dbReference>
<organism evidence="3 4">
    <name type="scientific">Methylomusa anaerophila</name>
    <dbReference type="NCBI Taxonomy" id="1930071"/>
    <lineage>
        <taxon>Bacteria</taxon>
        <taxon>Bacillati</taxon>
        <taxon>Bacillota</taxon>
        <taxon>Negativicutes</taxon>
        <taxon>Selenomonadales</taxon>
        <taxon>Sporomusaceae</taxon>
        <taxon>Methylomusa</taxon>
    </lineage>
</organism>
<reference evidence="3 4" key="1">
    <citation type="journal article" date="2018" name="Int. J. Syst. Evol. Microbiol.">
        <title>Methylomusa anaerophila gen. nov., sp. nov., an anaerobic methanol-utilizing bacterium isolated from a microbial fuel cell.</title>
        <authorList>
            <person name="Amano N."/>
            <person name="Yamamuro A."/>
            <person name="Miyahara M."/>
            <person name="Kouzuma A."/>
            <person name="Abe T."/>
            <person name="Watanabe K."/>
        </authorList>
    </citation>
    <scope>NUCLEOTIDE SEQUENCE [LARGE SCALE GENOMIC DNA]</scope>
    <source>
        <strain evidence="3 4">MMFC1</strain>
    </source>
</reference>
<dbReference type="Gene3D" id="3.60.21.10">
    <property type="match status" value="1"/>
</dbReference>
<keyword evidence="1" id="KW-0812">Transmembrane</keyword>